<dbReference type="HAMAP" id="MF_00003">
    <property type="entry name" value="RbfA"/>
    <property type="match status" value="1"/>
</dbReference>
<dbReference type="Proteomes" id="UP000011932">
    <property type="component" value="Chromosome"/>
</dbReference>
<evidence type="ECO:0000256" key="3">
    <source>
        <dbReference type="SAM" id="MobiDB-lite"/>
    </source>
</evidence>
<accession>M4VXI0</accession>
<name>M4VXI0_9BACT</name>
<evidence type="ECO:0000256" key="1">
    <source>
        <dbReference type="ARBA" id="ARBA00022517"/>
    </source>
</evidence>
<feature type="region of interest" description="Disordered" evidence="3">
    <location>
        <begin position="114"/>
        <end position="137"/>
    </location>
</feature>
<dbReference type="PANTHER" id="PTHR33515:SF1">
    <property type="entry name" value="RIBOSOME-BINDING FACTOR A, CHLOROPLASTIC-RELATED"/>
    <property type="match status" value="1"/>
</dbReference>
<dbReference type="Pfam" id="PF02033">
    <property type="entry name" value="RBFA"/>
    <property type="match status" value="1"/>
</dbReference>
<comment type="function">
    <text evidence="2">One of several proteins that assist in the late maturation steps of the functional core of the 30S ribosomal subunit. Associates with free 30S ribosomal subunits (but not with 30S subunits that are part of 70S ribosomes or polysomes). Required for efficient processing of 16S rRNA. May interact with the 5'-terminal helix region of 16S rRNA.</text>
</comment>
<dbReference type="SUPFAM" id="SSF89919">
    <property type="entry name" value="Ribosome-binding factor A, RbfA"/>
    <property type="match status" value="1"/>
</dbReference>
<dbReference type="HOGENOM" id="CLU_089475_1_1_5"/>
<dbReference type="STRING" id="349215.A11S_1076"/>
<evidence type="ECO:0000256" key="2">
    <source>
        <dbReference type="HAMAP-Rule" id="MF_00003"/>
    </source>
</evidence>
<dbReference type="KEGG" id="man:A11S_1076"/>
<dbReference type="GO" id="GO:0005829">
    <property type="term" value="C:cytosol"/>
    <property type="evidence" value="ECO:0007669"/>
    <property type="project" value="TreeGrafter"/>
</dbReference>
<comment type="similarity">
    <text evidence="2">Belongs to the RbfA family.</text>
</comment>
<dbReference type="PROSITE" id="PS01319">
    <property type="entry name" value="RBFA"/>
    <property type="match status" value="1"/>
</dbReference>
<dbReference type="InterPro" id="IPR023799">
    <property type="entry name" value="RbfA_dom_sf"/>
</dbReference>
<keyword evidence="1 2" id="KW-0690">Ribosome biogenesis</keyword>
<comment type="subcellular location">
    <subcellularLocation>
        <location evidence="2">Cytoplasm</location>
    </subcellularLocation>
</comment>
<dbReference type="NCBIfam" id="TIGR00082">
    <property type="entry name" value="rbfA"/>
    <property type="match status" value="1"/>
</dbReference>
<dbReference type="GO" id="GO:0030490">
    <property type="term" value="P:maturation of SSU-rRNA"/>
    <property type="evidence" value="ECO:0007669"/>
    <property type="project" value="UniProtKB-UniRule"/>
</dbReference>
<dbReference type="InterPro" id="IPR000238">
    <property type="entry name" value="RbfA"/>
</dbReference>
<evidence type="ECO:0000313" key="5">
    <source>
        <dbReference type="Proteomes" id="UP000011932"/>
    </source>
</evidence>
<proteinExistence type="inferred from homology"/>
<organism evidence="4 5">
    <name type="scientific">Micavibrio aeruginosavorus EPB</name>
    <dbReference type="NCBI Taxonomy" id="349215"/>
    <lineage>
        <taxon>Bacteria</taxon>
        <taxon>Pseudomonadati</taxon>
        <taxon>Bdellovibrionota</taxon>
        <taxon>Bdellovibrionia</taxon>
        <taxon>Bdellovibrionales</taxon>
        <taxon>Pseudobdellovibrionaceae</taxon>
        <taxon>Micavibrio</taxon>
    </lineage>
</organism>
<dbReference type="GO" id="GO:0043024">
    <property type="term" value="F:ribosomal small subunit binding"/>
    <property type="evidence" value="ECO:0007669"/>
    <property type="project" value="TreeGrafter"/>
</dbReference>
<dbReference type="AlphaFoldDB" id="M4VXI0"/>
<dbReference type="InterPro" id="IPR020053">
    <property type="entry name" value="Ribosome-bd_factorA_CS"/>
</dbReference>
<dbReference type="EMBL" id="CP003538">
    <property type="protein sequence ID" value="AGH97894.1"/>
    <property type="molecule type" value="Genomic_DNA"/>
</dbReference>
<dbReference type="InterPro" id="IPR015946">
    <property type="entry name" value="KH_dom-like_a/b"/>
</dbReference>
<dbReference type="PANTHER" id="PTHR33515">
    <property type="entry name" value="RIBOSOME-BINDING FACTOR A, CHLOROPLASTIC-RELATED"/>
    <property type="match status" value="1"/>
</dbReference>
<dbReference type="Gene3D" id="3.30.300.20">
    <property type="match status" value="1"/>
</dbReference>
<evidence type="ECO:0000313" key="4">
    <source>
        <dbReference type="EMBL" id="AGH97894.1"/>
    </source>
</evidence>
<feature type="compositionally biased region" description="Acidic residues" evidence="3">
    <location>
        <begin position="125"/>
        <end position="137"/>
    </location>
</feature>
<keyword evidence="2" id="KW-0963">Cytoplasm</keyword>
<reference evidence="4 5" key="1">
    <citation type="journal article" date="2013" name="ISME J.">
        <title>By their genes ye shall know them: genomic signatures of predatory bacteria.</title>
        <authorList>
            <person name="Pasternak Z."/>
            <person name="Pietrokovski S."/>
            <person name="Rotem O."/>
            <person name="Gophna U."/>
            <person name="Lurie-Weinberger M.N."/>
            <person name="Jurkevitch E."/>
        </authorList>
    </citation>
    <scope>NUCLEOTIDE SEQUENCE [LARGE SCALE GENOMIC DNA]</scope>
    <source>
        <strain evidence="4">EPB</strain>
    </source>
</reference>
<gene>
    <name evidence="2" type="primary">rbfA</name>
    <name evidence="4" type="ORF">A11S_1076</name>
</gene>
<sequence>MLRVGEQLRHVISETLRQGRFDDPLLFDASAIVTVTEVRVSPDLKHATAYVLALGGGNMDEMLPALNDSAAVFQRDIGRKLDLKFTPKVRFIMDKTFDQALRIETLIGALPETDRYGYQAPGENDGADADEESDDDQ</sequence>
<dbReference type="PATRIC" id="fig|349215.9.peg.1038"/>
<comment type="subunit">
    <text evidence="2">Monomer. Binds 30S ribosomal subunits, but not 50S ribosomal subunits or 70S ribosomes.</text>
</comment>
<protein>
    <recommendedName>
        <fullName evidence="2">Ribosome-binding factor A</fullName>
    </recommendedName>
</protein>